<dbReference type="RefSeq" id="WP_094325864.1">
    <property type="nucleotide sequence ID" value="NZ_CP022347.1"/>
</dbReference>
<accession>A0A222MY41</accession>
<dbReference type="EMBL" id="CP022347">
    <property type="protein sequence ID" value="ASQ31054.1"/>
    <property type="molecule type" value="Genomic_DNA"/>
</dbReference>
<gene>
    <name evidence="1" type="ORF">CAV_1438</name>
</gene>
<proteinExistence type="predicted"/>
<dbReference type="KEGG" id="cavi:CAV_1438"/>
<sequence length="191" mass="22303">MTNKELQNFKNCLHGSLKAMQKGIHLVVKEQEEESVIQEITFKFAQRDNVLIIQQDIKNCPPITNLFGNNENRIESCDFIVLLTKNRDLKIFFCEIKSSNTRETREKAKRQIESSKIFFEYLYKSYLHKYSKNIDFNTAIENAKSLILYPASMSQKRPTYSSEDNLIQCKIEVDDNGKCDIDGYEFFGSNQ</sequence>
<reference evidence="1 2" key="1">
    <citation type="submission" date="2017-07" db="EMBL/GenBank/DDBJ databases">
        <title>Analysis of two Campylobacter avium genomes and identification of a novel hippuricase gene.</title>
        <authorList>
            <person name="Miller W.G."/>
            <person name="Chapman M.H."/>
            <person name="Yee E."/>
            <person name="Revez J."/>
            <person name="Bono J.L."/>
            <person name="Rossi M."/>
        </authorList>
    </citation>
    <scope>NUCLEOTIDE SEQUENCE [LARGE SCALE GENOMIC DNA]</scope>
    <source>
        <strain evidence="1 2">LMG 24591</strain>
    </source>
</reference>
<dbReference type="Proteomes" id="UP000201169">
    <property type="component" value="Chromosome"/>
</dbReference>
<dbReference type="OrthoDB" id="5330074at2"/>
<dbReference type="AlphaFoldDB" id="A0A222MY41"/>
<name>A0A222MY41_9BACT</name>
<evidence type="ECO:0000313" key="2">
    <source>
        <dbReference type="Proteomes" id="UP000201169"/>
    </source>
</evidence>
<organism evidence="1 2">
    <name type="scientific">Campylobacter avium LMG 24591</name>
    <dbReference type="NCBI Taxonomy" id="522484"/>
    <lineage>
        <taxon>Bacteria</taxon>
        <taxon>Pseudomonadati</taxon>
        <taxon>Campylobacterota</taxon>
        <taxon>Epsilonproteobacteria</taxon>
        <taxon>Campylobacterales</taxon>
        <taxon>Campylobacteraceae</taxon>
        <taxon>Campylobacter</taxon>
    </lineage>
</organism>
<evidence type="ECO:0000313" key="1">
    <source>
        <dbReference type="EMBL" id="ASQ31054.1"/>
    </source>
</evidence>
<keyword evidence="2" id="KW-1185">Reference proteome</keyword>
<protein>
    <submittedName>
        <fullName evidence="1">Uncharacterized protein</fullName>
    </submittedName>
</protein>